<dbReference type="Proteomes" id="UP000018895">
    <property type="component" value="Unassembled WGS sequence"/>
</dbReference>
<evidence type="ECO:0008006" key="4">
    <source>
        <dbReference type="Google" id="ProtNLM"/>
    </source>
</evidence>
<dbReference type="Pfam" id="PF14329">
    <property type="entry name" value="DUF4386"/>
    <property type="match status" value="1"/>
</dbReference>
<keyword evidence="1" id="KW-0472">Membrane</keyword>
<sequence length="177" mass="19816">MVLIMGLSLAAMPVFLYPLFKRKNHALALGMVVFRGPLEGSTYILVVVGWLWLGVFSKEFLAAGAEAVPLQVVGNVFLQTKSIVTPVLTIVFIIGAMLLYTLFYLTKLIPRWLSVWGLIAAVFYVTVDLVILLGFNIQLDVLYIPLAVQEMVMALWLISKGFNQVELDRLLTDRNRV</sequence>
<comment type="caution">
    <text evidence="2">The sequence shown here is derived from an EMBL/GenBank/DDBJ whole genome shotgun (WGS) entry which is preliminary data.</text>
</comment>
<organism evidence="2 3">
    <name type="scientific">Halalkalibacter hemicellulosilyticusJCM 9152</name>
    <dbReference type="NCBI Taxonomy" id="1236971"/>
    <lineage>
        <taxon>Bacteria</taxon>
        <taxon>Bacillati</taxon>
        <taxon>Bacillota</taxon>
        <taxon>Bacilli</taxon>
        <taxon>Bacillales</taxon>
        <taxon>Bacillaceae</taxon>
        <taxon>Halalkalibacter</taxon>
    </lineage>
</organism>
<keyword evidence="1" id="KW-1133">Transmembrane helix</keyword>
<dbReference type="EMBL" id="BAUU01000040">
    <property type="protein sequence ID" value="GAE32570.1"/>
    <property type="molecule type" value="Genomic_DNA"/>
</dbReference>
<accession>W4QKC9</accession>
<dbReference type="STRING" id="1236971.JCM9152_4107"/>
<gene>
    <name evidence="2" type="ORF">JCM9152_4107</name>
</gene>
<feature type="transmembrane region" description="Helical" evidence="1">
    <location>
        <begin position="112"/>
        <end position="135"/>
    </location>
</feature>
<dbReference type="InterPro" id="IPR025495">
    <property type="entry name" value="DUF4386"/>
</dbReference>
<reference evidence="2" key="1">
    <citation type="journal article" date="2014" name="Genome Announc.">
        <title>Draft Genome Sequences of Three Alkaliphilic Bacillus Strains, Bacillus wakoensis JCM 9140T, Bacillus akibai JCM 9157T, and Bacillus hemicellulosilyticus JCM 9152T.</title>
        <authorList>
            <person name="Yuki M."/>
            <person name="Oshima K."/>
            <person name="Suda W."/>
            <person name="Oshida Y."/>
            <person name="Kitamura K."/>
            <person name="Iida T."/>
            <person name="Hattori M."/>
            <person name="Ohkuma M."/>
        </authorList>
    </citation>
    <scope>NUCLEOTIDE SEQUENCE [LARGE SCALE GENOMIC DNA]</scope>
    <source>
        <strain evidence="2">JCM 9152</strain>
    </source>
</reference>
<evidence type="ECO:0000256" key="1">
    <source>
        <dbReference type="SAM" id="Phobius"/>
    </source>
</evidence>
<name>W4QKC9_9BACI</name>
<protein>
    <recommendedName>
        <fullName evidence="4">DUF4386 domain-containing protein</fullName>
    </recommendedName>
</protein>
<evidence type="ECO:0000313" key="2">
    <source>
        <dbReference type="EMBL" id="GAE32570.1"/>
    </source>
</evidence>
<proteinExistence type="predicted"/>
<keyword evidence="3" id="KW-1185">Reference proteome</keyword>
<feature type="transmembrane region" description="Helical" evidence="1">
    <location>
        <begin position="83"/>
        <end position="105"/>
    </location>
</feature>
<dbReference type="AlphaFoldDB" id="W4QKC9"/>
<feature type="transmembrane region" description="Helical" evidence="1">
    <location>
        <begin position="26"/>
        <end position="53"/>
    </location>
</feature>
<keyword evidence="1" id="KW-0812">Transmembrane</keyword>
<evidence type="ECO:0000313" key="3">
    <source>
        <dbReference type="Proteomes" id="UP000018895"/>
    </source>
</evidence>